<evidence type="ECO:0000313" key="3">
    <source>
        <dbReference type="EMBL" id="OGD74176.1"/>
    </source>
</evidence>
<dbReference type="InterPro" id="IPR011060">
    <property type="entry name" value="RibuloseP-bd_barrel"/>
</dbReference>
<dbReference type="PANTHER" id="PTHR11749">
    <property type="entry name" value="RIBULOSE-5-PHOSPHATE-3-EPIMERASE"/>
    <property type="match status" value="1"/>
</dbReference>
<dbReference type="InterPro" id="IPR000056">
    <property type="entry name" value="Ribul_P_3_epim-like"/>
</dbReference>
<reference evidence="3 4" key="1">
    <citation type="journal article" date="2016" name="Nat. Commun.">
        <title>Thousands of microbial genomes shed light on interconnected biogeochemical processes in an aquifer system.</title>
        <authorList>
            <person name="Anantharaman K."/>
            <person name="Brown C.T."/>
            <person name="Hug L.A."/>
            <person name="Sharon I."/>
            <person name="Castelle C.J."/>
            <person name="Probst A.J."/>
            <person name="Thomas B.C."/>
            <person name="Singh A."/>
            <person name="Wilkins M.J."/>
            <person name="Karaoz U."/>
            <person name="Brodie E.L."/>
            <person name="Williams K.H."/>
            <person name="Hubbard S.S."/>
            <person name="Banfield J.F."/>
        </authorList>
    </citation>
    <scope>NUCLEOTIDE SEQUENCE [LARGE SCALE GENOMIC DNA]</scope>
</reference>
<keyword evidence="1" id="KW-0479">Metal-binding</keyword>
<dbReference type="Gene3D" id="3.20.20.70">
    <property type="entry name" value="Aldolase class I"/>
    <property type="match status" value="1"/>
</dbReference>
<dbReference type="Proteomes" id="UP000176191">
    <property type="component" value="Unassembled WGS sequence"/>
</dbReference>
<dbReference type="Pfam" id="PF00834">
    <property type="entry name" value="Ribul_P_3_epim"/>
    <property type="match status" value="1"/>
</dbReference>
<evidence type="ECO:0008006" key="5">
    <source>
        <dbReference type="Google" id="ProtNLM"/>
    </source>
</evidence>
<evidence type="ECO:0000313" key="4">
    <source>
        <dbReference type="Proteomes" id="UP000176191"/>
    </source>
</evidence>
<evidence type="ECO:0000256" key="1">
    <source>
        <dbReference type="ARBA" id="ARBA00022723"/>
    </source>
</evidence>
<sequence length="200" mass="22175">MITPIIMESELGEVKAKLELLREQQIEQVHFDIGDGLFSELLSITPADLGGADLGKMQIDFHLLVDDPMEWIRECATVKPKRIIGQIERMGEQMGFLAEIENWGITGGLALGIGTPVTELEREVLDKCKVILLMAVPVGTSGNKFDERVLPKIRELRRRYAGAVLVDGGINKETYKLAVEAGASEAGANSAWWRGEWTRK</sequence>
<keyword evidence="2" id="KW-0413">Isomerase</keyword>
<dbReference type="GO" id="GO:0016857">
    <property type="term" value="F:racemase and epimerase activity, acting on carbohydrates and derivatives"/>
    <property type="evidence" value="ECO:0007669"/>
    <property type="project" value="InterPro"/>
</dbReference>
<dbReference type="GO" id="GO:0005975">
    <property type="term" value="P:carbohydrate metabolic process"/>
    <property type="evidence" value="ECO:0007669"/>
    <property type="project" value="InterPro"/>
</dbReference>
<comment type="caution">
    <text evidence="3">The sequence shown here is derived from an EMBL/GenBank/DDBJ whole genome shotgun (WGS) entry which is preliminary data.</text>
</comment>
<organism evidence="3 4">
    <name type="scientific">Candidatus Collierbacteria bacterium RIFOXYA2_FULL_46_10</name>
    <dbReference type="NCBI Taxonomy" id="1817726"/>
    <lineage>
        <taxon>Bacteria</taxon>
        <taxon>Candidatus Collieribacteriota</taxon>
    </lineage>
</organism>
<evidence type="ECO:0000256" key="2">
    <source>
        <dbReference type="ARBA" id="ARBA00023235"/>
    </source>
</evidence>
<name>A0A1F5F3L8_9BACT</name>
<protein>
    <recommendedName>
        <fullName evidence="5">Ribulose-phosphate 3-epimerase</fullName>
    </recommendedName>
</protein>
<dbReference type="GO" id="GO:0046872">
    <property type="term" value="F:metal ion binding"/>
    <property type="evidence" value="ECO:0007669"/>
    <property type="project" value="UniProtKB-KW"/>
</dbReference>
<accession>A0A1F5F3L8</accession>
<dbReference type="AlphaFoldDB" id="A0A1F5F3L8"/>
<proteinExistence type="predicted"/>
<dbReference type="InterPro" id="IPR013785">
    <property type="entry name" value="Aldolase_TIM"/>
</dbReference>
<gene>
    <name evidence="3" type="ORF">A2228_03235</name>
</gene>
<dbReference type="SUPFAM" id="SSF51366">
    <property type="entry name" value="Ribulose-phoshate binding barrel"/>
    <property type="match status" value="1"/>
</dbReference>
<dbReference type="EMBL" id="MFAK01000039">
    <property type="protein sequence ID" value="OGD74176.1"/>
    <property type="molecule type" value="Genomic_DNA"/>
</dbReference>